<dbReference type="SUPFAM" id="SSF47336">
    <property type="entry name" value="ACP-like"/>
    <property type="match status" value="1"/>
</dbReference>
<protein>
    <submittedName>
        <fullName evidence="4">Acyl carrier protein</fullName>
    </submittedName>
</protein>
<reference evidence="5" key="1">
    <citation type="journal article" date="2019" name="Int. J. Syst. Evol. Microbiol.">
        <title>The Global Catalogue of Microorganisms (GCM) 10K type strain sequencing project: providing services to taxonomists for standard genome sequencing and annotation.</title>
        <authorList>
            <consortium name="The Broad Institute Genomics Platform"/>
            <consortium name="The Broad Institute Genome Sequencing Center for Infectious Disease"/>
            <person name="Wu L."/>
            <person name="Ma J."/>
        </authorList>
    </citation>
    <scope>NUCLEOTIDE SEQUENCE [LARGE SCALE GENOMIC DNA]</scope>
    <source>
        <strain evidence="5">JCM 16702</strain>
    </source>
</reference>
<accession>A0ABP7W2F8</accession>
<sequence length="85" mass="8869">MATAITIDDLGRILREAAGIELGADAADQPFADLGYDSLALLETGSRIEREYGVRLEDDALTDAETPAALLDVVNRHLATAAGAA</sequence>
<feature type="domain" description="Carrier" evidence="3">
    <location>
        <begin position="1"/>
        <end position="78"/>
    </location>
</feature>
<dbReference type="Proteomes" id="UP001500683">
    <property type="component" value="Unassembled WGS sequence"/>
</dbReference>
<dbReference type="PROSITE" id="PS50075">
    <property type="entry name" value="CARRIER"/>
    <property type="match status" value="1"/>
</dbReference>
<dbReference type="InterPro" id="IPR006162">
    <property type="entry name" value="Ppantetheine_attach_site"/>
</dbReference>
<keyword evidence="1" id="KW-0596">Phosphopantetheine</keyword>
<dbReference type="EMBL" id="BAAAZG010000025">
    <property type="protein sequence ID" value="GAA4078576.1"/>
    <property type="molecule type" value="Genomic_DNA"/>
</dbReference>
<name>A0ABP7W2F8_9ACTN</name>
<gene>
    <name evidence="4" type="ORF">GCM10022214_40840</name>
</gene>
<keyword evidence="2" id="KW-0597">Phosphoprotein</keyword>
<evidence type="ECO:0000313" key="4">
    <source>
        <dbReference type="EMBL" id="GAA4078576.1"/>
    </source>
</evidence>
<dbReference type="Pfam" id="PF00550">
    <property type="entry name" value="PP-binding"/>
    <property type="match status" value="1"/>
</dbReference>
<dbReference type="PROSITE" id="PS00012">
    <property type="entry name" value="PHOSPHOPANTETHEINE"/>
    <property type="match status" value="1"/>
</dbReference>
<evidence type="ECO:0000256" key="1">
    <source>
        <dbReference type="ARBA" id="ARBA00022450"/>
    </source>
</evidence>
<dbReference type="RefSeq" id="WP_344949598.1">
    <property type="nucleotide sequence ID" value="NZ_BAAAZG010000025.1"/>
</dbReference>
<dbReference type="InterPro" id="IPR036736">
    <property type="entry name" value="ACP-like_sf"/>
</dbReference>
<dbReference type="InterPro" id="IPR020806">
    <property type="entry name" value="PKS_PP-bd"/>
</dbReference>
<dbReference type="InterPro" id="IPR009081">
    <property type="entry name" value="PP-bd_ACP"/>
</dbReference>
<keyword evidence="5" id="KW-1185">Reference proteome</keyword>
<proteinExistence type="predicted"/>
<evidence type="ECO:0000259" key="3">
    <source>
        <dbReference type="PROSITE" id="PS50075"/>
    </source>
</evidence>
<dbReference type="SMART" id="SM00823">
    <property type="entry name" value="PKS_PP"/>
    <property type="match status" value="1"/>
</dbReference>
<organism evidence="4 5">
    <name type="scientific">Actinomadura miaoliensis</name>
    <dbReference type="NCBI Taxonomy" id="430685"/>
    <lineage>
        <taxon>Bacteria</taxon>
        <taxon>Bacillati</taxon>
        <taxon>Actinomycetota</taxon>
        <taxon>Actinomycetes</taxon>
        <taxon>Streptosporangiales</taxon>
        <taxon>Thermomonosporaceae</taxon>
        <taxon>Actinomadura</taxon>
    </lineage>
</organism>
<comment type="caution">
    <text evidence="4">The sequence shown here is derived from an EMBL/GenBank/DDBJ whole genome shotgun (WGS) entry which is preliminary data.</text>
</comment>
<evidence type="ECO:0000256" key="2">
    <source>
        <dbReference type="ARBA" id="ARBA00022553"/>
    </source>
</evidence>
<dbReference type="Gene3D" id="1.10.1200.10">
    <property type="entry name" value="ACP-like"/>
    <property type="match status" value="1"/>
</dbReference>
<evidence type="ECO:0000313" key="5">
    <source>
        <dbReference type="Proteomes" id="UP001500683"/>
    </source>
</evidence>